<organism evidence="2 3">
    <name type="scientific">Coffea arabica</name>
    <name type="common">Arabian coffee</name>
    <dbReference type="NCBI Taxonomy" id="13443"/>
    <lineage>
        <taxon>Eukaryota</taxon>
        <taxon>Viridiplantae</taxon>
        <taxon>Streptophyta</taxon>
        <taxon>Embryophyta</taxon>
        <taxon>Tracheophyta</taxon>
        <taxon>Spermatophyta</taxon>
        <taxon>Magnoliopsida</taxon>
        <taxon>eudicotyledons</taxon>
        <taxon>Gunneridae</taxon>
        <taxon>Pentapetalae</taxon>
        <taxon>asterids</taxon>
        <taxon>lamiids</taxon>
        <taxon>Gentianales</taxon>
        <taxon>Rubiaceae</taxon>
        <taxon>Ixoroideae</taxon>
        <taxon>Gardenieae complex</taxon>
        <taxon>Bertiereae - Coffeeae clade</taxon>
        <taxon>Coffeeae</taxon>
        <taxon>Coffea</taxon>
    </lineage>
</organism>
<protein>
    <submittedName>
        <fullName evidence="3">Uncharacterized protein LOC113741339</fullName>
    </submittedName>
    <submittedName>
        <fullName evidence="4 5">Uncharacterized protein isoform X1</fullName>
    </submittedName>
</protein>
<evidence type="ECO:0000313" key="2">
    <source>
        <dbReference type="Proteomes" id="UP001652660"/>
    </source>
</evidence>
<keyword evidence="2" id="KW-1185">Reference proteome</keyword>
<dbReference type="RefSeq" id="XP_027124654.1">
    <property type="nucleotide sequence ID" value="XM_027268853.1"/>
</dbReference>
<evidence type="ECO:0000313" key="3">
    <source>
        <dbReference type="RefSeq" id="XP_027124654.1"/>
    </source>
</evidence>
<gene>
    <name evidence="3 4 5 6 7" type="primary">LOC113741339</name>
</gene>
<evidence type="ECO:0000313" key="4">
    <source>
        <dbReference type="RefSeq" id="XP_071903849.1"/>
    </source>
</evidence>
<name>A0A6P6XBH4_COFAR</name>
<sequence>MRKQRRGGGERLHFSKQHEIDFAHHLVNMHRATEIRDNNISSYVVPEIQWRLNGQYGTSFTFGSIRAKYYALRELTKLYIAFKRLGTELGWDSQKFTWLMDDNKWAEIEQVNPKFVKFQNDCSVYHLLEEVFVNQGATGDFSSGLENNPRTSAEKQDMETAARCARGKGRLDYAAEDADIEVVGVNEEKGKKGKGKRKSGDCSSGSPMSITSGSVTGRYLRALDTIESLVSRKKSSGMSVLASSLTKRRSGRYLSKKSDYEIAME</sequence>
<feature type="compositionally biased region" description="Low complexity" evidence="1">
    <location>
        <begin position="201"/>
        <end position="210"/>
    </location>
</feature>
<dbReference type="RefSeq" id="XP_071903851.1">
    <property type="nucleotide sequence ID" value="XM_072047750.1"/>
</dbReference>
<evidence type="ECO:0000256" key="1">
    <source>
        <dbReference type="SAM" id="MobiDB-lite"/>
    </source>
</evidence>
<dbReference type="OrthoDB" id="4955136at2759"/>
<reference evidence="3" key="2">
    <citation type="submission" date="2025-04" db="UniProtKB">
        <authorList>
            <consortium name="RefSeq"/>
        </authorList>
    </citation>
    <scope>IDENTIFICATION</scope>
    <source>
        <tissue evidence="3 4">Leaves</tissue>
    </source>
</reference>
<dbReference type="RefSeq" id="XP_071903850.1">
    <property type="nucleotide sequence ID" value="XM_072047749.1"/>
</dbReference>
<proteinExistence type="predicted"/>
<feature type="region of interest" description="Disordered" evidence="1">
    <location>
        <begin position="188"/>
        <end position="210"/>
    </location>
</feature>
<evidence type="ECO:0000313" key="7">
    <source>
        <dbReference type="RefSeq" id="XP_071903852.1"/>
    </source>
</evidence>
<reference evidence="2" key="1">
    <citation type="journal article" date="2025" name="Foods">
        <title>Unveiling the Microbial Signatures of Arabica Coffee Cherries: Insights into Ripeness Specific Diversity, Functional Traits, and Implications for Quality and Safety.</title>
        <authorList>
            <consortium name="RefSeq"/>
            <person name="Tenea G.N."/>
            <person name="Cifuentes V."/>
            <person name="Reyes P."/>
            <person name="Cevallos-Vallejos M."/>
        </authorList>
    </citation>
    <scope>NUCLEOTIDE SEQUENCE [LARGE SCALE GENOMIC DNA]</scope>
</reference>
<dbReference type="Proteomes" id="UP001652660">
    <property type="component" value="Chromosome 4e"/>
</dbReference>
<evidence type="ECO:0000313" key="6">
    <source>
        <dbReference type="RefSeq" id="XP_071903851.1"/>
    </source>
</evidence>
<dbReference type="RefSeq" id="XP_071903852.1">
    <property type="nucleotide sequence ID" value="XM_072047751.1"/>
</dbReference>
<dbReference type="AlphaFoldDB" id="A0A6P6XBH4"/>
<accession>A0A6P6XBH4</accession>
<dbReference type="RefSeq" id="XP_071903849.1">
    <property type="nucleotide sequence ID" value="XM_072047748.1"/>
</dbReference>
<evidence type="ECO:0000313" key="5">
    <source>
        <dbReference type="RefSeq" id="XP_071903850.1"/>
    </source>
</evidence>
<dbReference type="GeneID" id="113741339"/>